<feature type="region of interest" description="Disordered" evidence="2">
    <location>
        <begin position="145"/>
        <end position="165"/>
    </location>
</feature>
<accession>A0A1W1HKR9</accession>
<evidence type="ECO:0000313" key="4">
    <source>
        <dbReference type="Proteomes" id="UP000191931"/>
    </source>
</evidence>
<reference evidence="3 4" key="1">
    <citation type="submission" date="2017-03" db="EMBL/GenBank/DDBJ databases">
        <authorList>
            <person name="Afonso C.L."/>
            <person name="Miller P.J."/>
            <person name="Scott M.A."/>
            <person name="Spackman E."/>
            <person name="Goraichik I."/>
            <person name="Dimitrov K.M."/>
            <person name="Suarez D.L."/>
            <person name="Swayne D.E."/>
        </authorList>
    </citation>
    <scope>NUCLEOTIDE SEQUENCE [LARGE SCALE GENOMIC DNA]</scope>
    <source>
        <strain evidence="3">PRJEB14757</strain>
    </source>
</reference>
<sequence length="766" mass="84472">MSKKIAFKSVFKPDETSFCMRFFEGKAFLVIFVVIFLPMMISIRSASSEIIDENFAGSVARAFLVYIDEPHTVSSSEPVERSGQTIAYLFTLDPVGYILVAGDTIRVPVKAYSLKSDFNSLPPAYVNVILDELELPDDLISHPEKETYSSEEQYSNSEDMQREPLSEDVNKSYWELLTNTSIVSKKSFKNYTPDTFLLTTTWNQGYPYNKFTPRDGGELTVTGCVQTAVAQVMRYHAHPSSGSGVFTHIWNGQTLTAFMNRPFNWSAMPDAVTGNVDQYQQDEVAALMRDLGVLNEAEYGTDGTSAWFHYDDFERAFGYAPVYRVDSSDNAFFTTIISEIDNDRPVLLSMPGHMTVADGYATDGTGKKIHVNLGWGGAYDDYYYLDQTNLIGDYSFSPEHTVYYNIKPCQGGECNPYTSTSYGNIPVISSQLDDIVIDEITTLRIDVYDSDGDTVTLSAVSSSDNLQVVTNGNLLTLNPYSDNIFCEVTLTATSHDGESQKSFKVLVLENRVYMGTQYDIGGEFSDGTEIDSYSSYLQGNITVSGYRGYSNQAFYVWLEDGNGNIVIDVSEEPVSGYLTAGLYNISTSLENPVTHSYYSYDADFSGYTLTVTCDDLSSDVADLADSMGIELTDGSTELPENITSYKVLTDQAASQTVNRGDYFMIFGSSGINNITVESGGRMECVNFVGANEIIIKGISSDFTVSRSGAAVSLESSVNGTRIKIPATTTDQKLIFDDEMFSLGISGGRVFIGSQEITTTELSLVYP</sequence>
<protein>
    <submittedName>
        <fullName evidence="3">Peptidase C10 streptopain</fullName>
    </submittedName>
</protein>
<feature type="active site" description="Proton acceptor" evidence="1">
    <location>
        <position position="353"/>
    </location>
</feature>
<evidence type="ECO:0000313" key="3">
    <source>
        <dbReference type="EMBL" id="SLM33074.1"/>
    </source>
</evidence>
<dbReference type="AlphaFoldDB" id="A0A1W1HKR9"/>
<proteinExistence type="predicted"/>
<dbReference type="InterPro" id="IPR000200">
    <property type="entry name" value="Peptidase_C10"/>
</dbReference>
<keyword evidence="4" id="KW-1185">Reference proteome</keyword>
<organism evidence="3 4">
    <name type="scientific">Desulfamplus magnetovallimortis</name>
    <dbReference type="NCBI Taxonomy" id="1246637"/>
    <lineage>
        <taxon>Bacteria</taxon>
        <taxon>Pseudomonadati</taxon>
        <taxon>Thermodesulfobacteriota</taxon>
        <taxon>Desulfobacteria</taxon>
        <taxon>Desulfobacterales</taxon>
        <taxon>Desulfobacteraceae</taxon>
        <taxon>Desulfamplus</taxon>
    </lineage>
</organism>
<dbReference type="RefSeq" id="WP_080803208.1">
    <property type="nucleotide sequence ID" value="NZ_LT828544.1"/>
</dbReference>
<dbReference type="InterPro" id="IPR038765">
    <property type="entry name" value="Papain-like_cys_pep_sf"/>
</dbReference>
<dbReference type="Proteomes" id="UP000191931">
    <property type="component" value="Unassembled WGS sequence"/>
</dbReference>
<dbReference type="OrthoDB" id="2235251at2"/>
<dbReference type="EMBL" id="FWEV01000331">
    <property type="protein sequence ID" value="SLM33074.1"/>
    <property type="molecule type" value="Genomic_DNA"/>
</dbReference>
<dbReference type="InterPro" id="IPR044934">
    <property type="entry name" value="Streptopain_sf"/>
</dbReference>
<dbReference type="GO" id="GO:0006508">
    <property type="term" value="P:proteolysis"/>
    <property type="evidence" value="ECO:0007669"/>
    <property type="project" value="InterPro"/>
</dbReference>
<dbReference type="GO" id="GO:0008234">
    <property type="term" value="F:cysteine-type peptidase activity"/>
    <property type="evidence" value="ECO:0007669"/>
    <property type="project" value="InterPro"/>
</dbReference>
<dbReference type="Pfam" id="PF01640">
    <property type="entry name" value="Peptidase_C10"/>
    <property type="match status" value="1"/>
</dbReference>
<evidence type="ECO:0000256" key="1">
    <source>
        <dbReference type="PIRSR" id="PIRSR600200-1"/>
    </source>
</evidence>
<gene>
    <name evidence="3" type="ORF">MTBBW1_850062</name>
</gene>
<dbReference type="STRING" id="1246637.MTBBW1_850062"/>
<dbReference type="SUPFAM" id="SSF54001">
    <property type="entry name" value="Cysteine proteinases"/>
    <property type="match status" value="1"/>
</dbReference>
<dbReference type="PRINTS" id="PR00797">
    <property type="entry name" value="STREPTOPAIN"/>
</dbReference>
<dbReference type="Gene3D" id="3.90.70.50">
    <property type="entry name" value="Peptidase C10, streptopain"/>
    <property type="match status" value="1"/>
</dbReference>
<feature type="active site" description="Nucleophile" evidence="1">
    <location>
        <position position="224"/>
    </location>
</feature>
<evidence type="ECO:0000256" key="2">
    <source>
        <dbReference type="SAM" id="MobiDB-lite"/>
    </source>
</evidence>
<name>A0A1W1HKR9_9BACT</name>